<dbReference type="GeneID" id="34568250"/>
<evidence type="ECO:0000256" key="1">
    <source>
        <dbReference type="SAM" id="MobiDB-lite"/>
    </source>
</evidence>
<feature type="region of interest" description="Disordered" evidence="1">
    <location>
        <begin position="74"/>
        <end position="108"/>
    </location>
</feature>
<proteinExistence type="predicted"/>
<keyword evidence="3" id="KW-1185">Reference proteome</keyword>
<sequence>MGATSLGTDKNDSVANGSCDLASVMGQLRATAFATEGTRSMRPENDTFPSPLVSVFAVVAQKYGCRILTTPKSRVDGAPRRATLGDENPEENESCSKKKDRQGSVDDL</sequence>
<gene>
    <name evidence="2" type="ORF">psal_cds_572</name>
</gene>
<dbReference type="Proteomes" id="UP000204584">
    <property type="component" value="Segment"/>
</dbReference>
<feature type="compositionally biased region" description="Basic and acidic residues" evidence="1">
    <location>
        <begin position="94"/>
        <end position="108"/>
    </location>
</feature>
<dbReference type="RefSeq" id="YP_009430032.1">
    <property type="nucleotide sequence ID" value="NC_022098.1"/>
</dbReference>
<reference evidence="2 3" key="1">
    <citation type="journal article" date="2013" name="Science">
        <title>Pandoraviruses: amoeba viruses with genomes up to 2.5 Mb reaching that of parasitic eukaryotes.</title>
        <authorList>
            <person name="Philippe N."/>
            <person name="Legendre M."/>
            <person name="Doutre G."/>
            <person name="Coute Y."/>
            <person name="Poirot O."/>
            <person name="Lescot M."/>
            <person name="Arslan D."/>
            <person name="Seltzer V."/>
            <person name="Bertaux L."/>
            <person name="Bruley C."/>
            <person name="Garin J."/>
            <person name="Claverie J.M."/>
            <person name="Abergel C."/>
        </authorList>
    </citation>
    <scope>NUCLEOTIDE SEQUENCE [LARGE SCALE GENOMIC DNA]</scope>
</reference>
<protein>
    <submittedName>
        <fullName evidence="2">Uncharacterized protein</fullName>
    </submittedName>
</protein>
<organism evidence="2 3">
    <name type="scientific">Pandoravirus salinus</name>
    <dbReference type="NCBI Taxonomy" id="1349410"/>
    <lineage>
        <taxon>Viruses</taxon>
        <taxon>Pandoravirus</taxon>
    </lineage>
</organism>
<evidence type="ECO:0000313" key="3">
    <source>
        <dbReference type="Proteomes" id="UP000204584"/>
    </source>
</evidence>
<evidence type="ECO:0000313" key="2">
    <source>
        <dbReference type="EMBL" id="ATE82193.1"/>
    </source>
</evidence>
<name>A0A291ATI0_9VIRU</name>
<dbReference type="EMBL" id="KC977571">
    <property type="protein sequence ID" value="ATE82193.1"/>
    <property type="molecule type" value="Genomic_DNA"/>
</dbReference>
<dbReference type="KEGG" id="vg:34568250"/>
<accession>A0A291ATI0</accession>